<gene>
    <name evidence="1" type="ORF">DPMN_089966</name>
</gene>
<evidence type="ECO:0000313" key="1">
    <source>
        <dbReference type="EMBL" id="KAH3847637.1"/>
    </source>
</evidence>
<reference evidence="1" key="1">
    <citation type="journal article" date="2019" name="bioRxiv">
        <title>The Genome of the Zebra Mussel, Dreissena polymorpha: A Resource for Invasive Species Research.</title>
        <authorList>
            <person name="McCartney M.A."/>
            <person name="Auch B."/>
            <person name="Kono T."/>
            <person name="Mallez S."/>
            <person name="Zhang Y."/>
            <person name="Obille A."/>
            <person name="Becker A."/>
            <person name="Abrahante J.E."/>
            <person name="Garbe J."/>
            <person name="Badalamenti J.P."/>
            <person name="Herman A."/>
            <person name="Mangelson H."/>
            <person name="Liachko I."/>
            <person name="Sullivan S."/>
            <person name="Sone E.D."/>
            <person name="Koren S."/>
            <person name="Silverstein K.A.T."/>
            <person name="Beckman K.B."/>
            <person name="Gohl D.M."/>
        </authorList>
    </citation>
    <scope>NUCLEOTIDE SEQUENCE</scope>
    <source>
        <strain evidence="1">Duluth1</strain>
        <tissue evidence="1">Whole animal</tissue>
    </source>
</reference>
<reference evidence="1" key="2">
    <citation type="submission" date="2020-11" db="EMBL/GenBank/DDBJ databases">
        <authorList>
            <person name="McCartney M.A."/>
            <person name="Auch B."/>
            <person name="Kono T."/>
            <person name="Mallez S."/>
            <person name="Becker A."/>
            <person name="Gohl D.M."/>
            <person name="Silverstein K.A.T."/>
            <person name="Koren S."/>
            <person name="Bechman K.B."/>
            <person name="Herman A."/>
            <person name="Abrahante J.E."/>
            <person name="Garbe J."/>
        </authorList>
    </citation>
    <scope>NUCLEOTIDE SEQUENCE</scope>
    <source>
        <strain evidence="1">Duluth1</strain>
        <tissue evidence="1">Whole animal</tissue>
    </source>
</reference>
<sequence>MAALANYEFTPRYRAGRQNADADGLSRITVDTDVITALATAVMATVEEAPMC</sequence>
<name>A0A9D4QYN4_DREPO</name>
<dbReference type="AlphaFoldDB" id="A0A9D4QYN4"/>
<comment type="caution">
    <text evidence="1">The sequence shown here is derived from an EMBL/GenBank/DDBJ whole genome shotgun (WGS) entry which is preliminary data.</text>
</comment>
<accession>A0A9D4QYN4</accession>
<dbReference type="EMBL" id="JAIWYP010000003">
    <property type="protein sequence ID" value="KAH3847637.1"/>
    <property type="molecule type" value="Genomic_DNA"/>
</dbReference>
<evidence type="ECO:0000313" key="2">
    <source>
        <dbReference type="Proteomes" id="UP000828390"/>
    </source>
</evidence>
<organism evidence="1 2">
    <name type="scientific">Dreissena polymorpha</name>
    <name type="common">Zebra mussel</name>
    <name type="synonym">Mytilus polymorpha</name>
    <dbReference type="NCBI Taxonomy" id="45954"/>
    <lineage>
        <taxon>Eukaryota</taxon>
        <taxon>Metazoa</taxon>
        <taxon>Spiralia</taxon>
        <taxon>Lophotrochozoa</taxon>
        <taxon>Mollusca</taxon>
        <taxon>Bivalvia</taxon>
        <taxon>Autobranchia</taxon>
        <taxon>Heteroconchia</taxon>
        <taxon>Euheterodonta</taxon>
        <taxon>Imparidentia</taxon>
        <taxon>Neoheterodontei</taxon>
        <taxon>Myida</taxon>
        <taxon>Dreissenoidea</taxon>
        <taxon>Dreissenidae</taxon>
        <taxon>Dreissena</taxon>
    </lineage>
</organism>
<proteinExistence type="predicted"/>
<protein>
    <submittedName>
        <fullName evidence="1">Uncharacterized protein</fullName>
    </submittedName>
</protein>
<keyword evidence="2" id="KW-1185">Reference proteome</keyword>
<dbReference type="Proteomes" id="UP000828390">
    <property type="component" value="Unassembled WGS sequence"/>
</dbReference>